<dbReference type="CDD" id="cd08249">
    <property type="entry name" value="enoyl_reductase_like"/>
    <property type="match status" value="1"/>
</dbReference>
<protein>
    <submittedName>
        <fullName evidence="2">Zinc-binding dehydrogenase family protein</fullName>
    </submittedName>
</protein>
<dbReference type="OrthoDB" id="9992527at2759"/>
<dbReference type="SUPFAM" id="SSF51735">
    <property type="entry name" value="NAD(P)-binding Rossmann-fold domains"/>
    <property type="match status" value="1"/>
</dbReference>
<dbReference type="InterPro" id="IPR047122">
    <property type="entry name" value="Trans-enoyl_RdTase-like"/>
</dbReference>
<reference evidence="2" key="1">
    <citation type="submission" date="2020-03" db="EMBL/GenBank/DDBJ databases">
        <title>FDA dAtabase for Regulatory Grade micrObial Sequences (FDA-ARGOS): Supporting development and validation of Infectious Disease Dx tests.</title>
        <authorList>
            <person name="Campos J."/>
            <person name="Goldberg B."/>
            <person name="Tallon L."/>
            <person name="Sadzewicz L."/>
            <person name="Vavikolanu K."/>
            <person name="Mehta A."/>
            <person name="Aluvathingal J."/>
            <person name="Nadendla S."/>
            <person name="Nandy P."/>
            <person name="Geyer C."/>
            <person name="Yan Y."/>
            <person name="Sichtig H."/>
        </authorList>
    </citation>
    <scope>NUCLEOTIDE SEQUENCE [LARGE SCALE GENOMIC DNA]</scope>
    <source>
        <strain evidence="2">FDAARGOS_652</strain>
    </source>
</reference>
<dbReference type="AlphaFoldDB" id="A0A8X7NMV5"/>
<dbReference type="Gene3D" id="3.90.180.10">
    <property type="entry name" value="Medium-chain alcohol dehydrogenases, catalytic domain"/>
    <property type="match status" value="1"/>
</dbReference>
<evidence type="ECO:0000313" key="3">
    <source>
        <dbReference type="Proteomes" id="UP000590412"/>
    </source>
</evidence>
<dbReference type="Proteomes" id="UP000590412">
    <property type="component" value="Unassembled WGS sequence"/>
</dbReference>
<feature type="domain" description="Enoyl reductase (ER)" evidence="1">
    <location>
        <begin position="9"/>
        <end position="358"/>
    </location>
</feature>
<dbReference type="InterPro" id="IPR013154">
    <property type="entry name" value="ADH-like_N"/>
</dbReference>
<dbReference type="Pfam" id="PF08240">
    <property type="entry name" value="ADH_N"/>
    <property type="match status" value="1"/>
</dbReference>
<evidence type="ECO:0000313" key="2">
    <source>
        <dbReference type="EMBL" id="KAF6052929.1"/>
    </source>
</evidence>
<dbReference type="InterPro" id="IPR036291">
    <property type="entry name" value="NAD(P)-bd_dom_sf"/>
</dbReference>
<name>A0A8X7NMV5_CANPA</name>
<dbReference type="PANTHER" id="PTHR45348:SF2">
    <property type="entry name" value="ZINC-TYPE ALCOHOL DEHYDROGENASE-LIKE PROTEIN C2E1P3.01"/>
    <property type="match status" value="1"/>
</dbReference>
<accession>A0A8X7NMV5</accession>
<dbReference type="Pfam" id="PF00107">
    <property type="entry name" value="ADH_zinc_N"/>
    <property type="match status" value="1"/>
</dbReference>
<dbReference type="SMART" id="SM00829">
    <property type="entry name" value="PKS_ER"/>
    <property type="match status" value="1"/>
</dbReference>
<dbReference type="GO" id="GO:0016651">
    <property type="term" value="F:oxidoreductase activity, acting on NAD(P)H"/>
    <property type="evidence" value="ECO:0007669"/>
    <property type="project" value="InterPro"/>
</dbReference>
<organism evidence="2 3">
    <name type="scientific">Candida parapsilosis</name>
    <name type="common">Yeast</name>
    <dbReference type="NCBI Taxonomy" id="5480"/>
    <lineage>
        <taxon>Eukaryota</taxon>
        <taxon>Fungi</taxon>
        <taxon>Dikarya</taxon>
        <taxon>Ascomycota</taxon>
        <taxon>Saccharomycotina</taxon>
        <taxon>Pichiomycetes</taxon>
        <taxon>Debaryomycetaceae</taxon>
        <taxon>Candida/Lodderomyces clade</taxon>
        <taxon>Candida</taxon>
    </lineage>
</organism>
<dbReference type="SUPFAM" id="SSF50129">
    <property type="entry name" value="GroES-like"/>
    <property type="match status" value="1"/>
</dbReference>
<dbReference type="EMBL" id="JABWAB010000004">
    <property type="protein sequence ID" value="KAF6052929.1"/>
    <property type="molecule type" value="Genomic_DNA"/>
</dbReference>
<evidence type="ECO:0000259" key="1">
    <source>
        <dbReference type="SMART" id="SM00829"/>
    </source>
</evidence>
<dbReference type="Gene3D" id="3.40.50.720">
    <property type="entry name" value="NAD(P)-binding Rossmann-like Domain"/>
    <property type="match status" value="1"/>
</dbReference>
<sequence length="360" mass="39415">MKAAVINENRVPDFKIKDDLPIPEISDHEILIKSKAFAVNPTDWKHVDFKFGQKGDILGSDVSGIVEKVGAKVDNFKVGDYVSSFIVGNVSPKNGAWAEYVAANPLGTVKYPKLVSDPSKTSSGPITTFEGAASVTLGLVTVGYSFAYSLKIPENFVEGDFILVWGGATATGILAVQLAKLIYGLRVVTTASPKNHEYLKSLGAEYVFDYNDDKVIDKIKEVVGGSLKFGLDTIGSAETFQQTYDATANTTEGTIFLDSTLFQDGSNIKLDESRDNYKIHWGHTLAYLAIAKTKFFGEMLHQPEDLLKDYVPWWTEVLPKYIDKVKHANLKVLPDGLQSAGEALKLSKEGVSNEKVVFDT</sequence>
<comment type="caution">
    <text evidence="2">The sequence shown here is derived from an EMBL/GenBank/DDBJ whole genome shotgun (WGS) entry which is preliminary data.</text>
</comment>
<dbReference type="PANTHER" id="PTHR45348">
    <property type="entry name" value="HYPOTHETICAL OXIDOREDUCTASE (EUROFUNG)"/>
    <property type="match status" value="1"/>
</dbReference>
<dbReference type="InterPro" id="IPR011032">
    <property type="entry name" value="GroES-like_sf"/>
</dbReference>
<proteinExistence type="predicted"/>
<dbReference type="InterPro" id="IPR020843">
    <property type="entry name" value="ER"/>
</dbReference>
<dbReference type="InterPro" id="IPR013149">
    <property type="entry name" value="ADH-like_C"/>
</dbReference>
<gene>
    <name evidence="2" type="ORF">FOB60_003185</name>
</gene>